<dbReference type="SUPFAM" id="SSF55073">
    <property type="entry name" value="Nucleotide cyclase"/>
    <property type="match status" value="1"/>
</dbReference>
<accession>A0A7W7Q8R6</accession>
<evidence type="ECO:0000313" key="1">
    <source>
        <dbReference type="EMBL" id="MBB4908749.1"/>
    </source>
</evidence>
<dbReference type="RefSeq" id="WP_184812861.1">
    <property type="nucleotide sequence ID" value="NZ_JACHJQ010000005.1"/>
</dbReference>
<keyword evidence="2" id="KW-1185">Reference proteome</keyword>
<dbReference type="AlphaFoldDB" id="A0A7W7Q8R6"/>
<dbReference type="Proteomes" id="UP000520767">
    <property type="component" value="Unassembled WGS sequence"/>
</dbReference>
<gene>
    <name evidence="1" type="ORF">FHR82_005002</name>
</gene>
<name>A0A7W7Q8R6_9PSEU</name>
<protein>
    <submittedName>
        <fullName evidence="1">Class 3 adenylate cyclase</fullName>
    </submittedName>
</protein>
<comment type="caution">
    <text evidence="1">The sequence shown here is derived from an EMBL/GenBank/DDBJ whole genome shotgun (WGS) entry which is preliminary data.</text>
</comment>
<organism evidence="1 2">
    <name type="scientific">Actinophytocola algeriensis</name>
    <dbReference type="NCBI Taxonomy" id="1768010"/>
    <lineage>
        <taxon>Bacteria</taxon>
        <taxon>Bacillati</taxon>
        <taxon>Actinomycetota</taxon>
        <taxon>Actinomycetes</taxon>
        <taxon>Pseudonocardiales</taxon>
        <taxon>Pseudonocardiaceae</taxon>
    </lineage>
</organism>
<reference evidence="1 2" key="1">
    <citation type="submission" date="2020-08" db="EMBL/GenBank/DDBJ databases">
        <title>Genomic Encyclopedia of Type Strains, Phase III (KMG-III): the genomes of soil and plant-associated and newly described type strains.</title>
        <authorList>
            <person name="Whitman W."/>
        </authorList>
    </citation>
    <scope>NUCLEOTIDE SEQUENCE [LARGE SCALE GENOMIC DNA]</scope>
    <source>
        <strain evidence="1 2">CECT 8960</strain>
    </source>
</reference>
<evidence type="ECO:0000313" key="2">
    <source>
        <dbReference type="Proteomes" id="UP000520767"/>
    </source>
</evidence>
<proteinExistence type="predicted"/>
<dbReference type="Gene3D" id="3.30.70.1230">
    <property type="entry name" value="Nucleotide cyclase"/>
    <property type="match status" value="1"/>
</dbReference>
<dbReference type="InterPro" id="IPR029787">
    <property type="entry name" value="Nucleotide_cyclase"/>
</dbReference>
<dbReference type="EMBL" id="JACHJQ010000005">
    <property type="protein sequence ID" value="MBB4908749.1"/>
    <property type="molecule type" value="Genomic_DNA"/>
</dbReference>
<sequence length="206" mass="22957">MNTTSWWRRKSPDHRIPEHRTIVVVDMTGSGSWHNQVQLRARAALTESVRAALRGAGIPRHSVAVEDRGDGMILLFPATVPKVVILDPAIRLLAEGMNAHNTTSGDPRIRLRLSVHAGEVHRHGRGWAGSDLNTACRLVNAGPLYDLLRRHPHTDLALVLSDVIYQGTARHHYRDIDPATYHPISVQVKELHATAWLTALRTTATW</sequence>